<dbReference type="PANTHER" id="PTHR30011:SF16">
    <property type="entry name" value="C2H2 FINGER DOMAIN TRANSCRIPTION FACTOR (EUROFUNG)-RELATED"/>
    <property type="match status" value="1"/>
</dbReference>
<dbReference type="InterPro" id="IPR011251">
    <property type="entry name" value="Luciferase-like_dom"/>
</dbReference>
<protein>
    <recommendedName>
        <fullName evidence="8">Luciferase-like domain-containing protein</fullName>
    </recommendedName>
</protein>
<comment type="caution">
    <text evidence="9">The sequence shown here is derived from an EMBL/GenBank/DDBJ whole genome shotgun (WGS) entry which is preliminary data.</text>
</comment>
<proteinExistence type="inferred from homology"/>
<keyword evidence="1 6" id="KW-0285">Flavoprotein</keyword>
<dbReference type="InterPro" id="IPR016215">
    <property type="entry name" value="NTA_MOA"/>
</dbReference>
<evidence type="ECO:0000256" key="6">
    <source>
        <dbReference type="PIRSR" id="PIRSR000337-1"/>
    </source>
</evidence>
<dbReference type="GO" id="GO:0004497">
    <property type="term" value="F:monooxygenase activity"/>
    <property type="evidence" value="ECO:0007669"/>
    <property type="project" value="UniProtKB-KW"/>
</dbReference>
<dbReference type="SUPFAM" id="SSF51679">
    <property type="entry name" value="Bacterial luciferase-like"/>
    <property type="match status" value="1"/>
</dbReference>
<keyword evidence="10" id="KW-1185">Reference proteome</keyword>
<dbReference type="InterPro" id="IPR036661">
    <property type="entry name" value="Luciferase-like_sf"/>
</dbReference>
<dbReference type="EMBL" id="QHLY01000010">
    <property type="protein sequence ID" value="PXA69817.1"/>
    <property type="molecule type" value="Genomic_DNA"/>
</dbReference>
<comment type="similarity">
    <text evidence="5">Belongs to the NtaA/SnaA/DszA monooxygenase family.</text>
</comment>
<evidence type="ECO:0000256" key="1">
    <source>
        <dbReference type="ARBA" id="ARBA00022630"/>
    </source>
</evidence>
<dbReference type="PIRSF" id="PIRSF000337">
    <property type="entry name" value="NTA_MOA"/>
    <property type="match status" value="1"/>
</dbReference>
<evidence type="ECO:0000259" key="8">
    <source>
        <dbReference type="Pfam" id="PF00296"/>
    </source>
</evidence>
<name>A0A317ZVF6_9MICO</name>
<evidence type="ECO:0000256" key="5">
    <source>
        <dbReference type="ARBA" id="ARBA00033748"/>
    </source>
</evidence>
<dbReference type="OrthoDB" id="3265338at2"/>
<evidence type="ECO:0000256" key="2">
    <source>
        <dbReference type="ARBA" id="ARBA00022643"/>
    </source>
</evidence>
<accession>A0A317ZVF6</accession>
<gene>
    <name evidence="9" type="ORF">CTB96_09590</name>
</gene>
<feature type="binding site" evidence="6">
    <location>
        <position position="264"/>
    </location>
    <ligand>
        <name>FMN</name>
        <dbReference type="ChEBI" id="CHEBI:58210"/>
    </ligand>
</feature>
<dbReference type="InterPro" id="IPR051260">
    <property type="entry name" value="Diverse_substr_monoxygenases"/>
</dbReference>
<keyword evidence="3" id="KW-0560">Oxidoreductase</keyword>
<evidence type="ECO:0000256" key="7">
    <source>
        <dbReference type="SAM" id="MobiDB-lite"/>
    </source>
</evidence>
<evidence type="ECO:0000256" key="4">
    <source>
        <dbReference type="ARBA" id="ARBA00023033"/>
    </source>
</evidence>
<dbReference type="AlphaFoldDB" id="A0A317ZVF6"/>
<dbReference type="Gene3D" id="3.20.20.30">
    <property type="entry name" value="Luciferase-like domain"/>
    <property type="match status" value="1"/>
</dbReference>
<evidence type="ECO:0000313" key="9">
    <source>
        <dbReference type="EMBL" id="PXA69817.1"/>
    </source>
</evidence>
<keyword evidence="2 6" id="KW-0288">FMN</keyword>
<dbReference type="Proteomes" id="UP000246722">
    <property type="component" value="Unassembled WGS sequence"/>
</dbReference>
<evidence type="ECO:0000256" key="3">
    <source>
        <dbReference type="ARBA" id="ARBA00023002"/>
    </source>
</evidence>
<keyword evidence="4" id="KW-0503">Monooxygenase</keyword>
<feature type="compositionally biased region" description="Basic and acidic residues" evidence="7">
    <location>
        <begin position="20"/>
        <end position="33"/>
    </location>
</feature>
<dbReference type="NCBIfam" id="TIGR03860">
    <property type="entry name" value="FMN_nitrolo"/>
    <property type="match status" value="1"/>
</dbReference>
<dbReference type="PANTHER" id="PTHR30011">
    <property type="entry name" value="ALKANESULFONATE MONOOXYGENASE-RELATED"/>
    <property type="match status" value="1"/>
</dbReference>
<sequence>MLRVCYVAGQPNEPFGSIGREGRPGPPTDRDSPTMKQMHLGVFEVAGPQVGGTLSWPHPRSESLRFHELDHWIHIAQLLDAAGFDFLFFADGYGFPAIDGDLPDLAVRGGINFPALDPALIIPTLAHLTERLGFVVTSSTGLDHPVQTARRFATLDHLTGGRVGWNIVTGASQNTVAQLFGHTEMTQHDARYDQADEYVDLALTLWEGCWEDDAVVGDKTAGVFADPDKLHRIEYAGEHFRSSGYFTVDPSPQRTPVLFQAGTSARGRAYAARNAECVFVQGTTVDQTRANVADIRARAAENGRDPQSIRVMVGVTITVAATHDEALALRQEFDDLQTDEVVAVLYAGNTGIDLLALHPDLPLSQMNNGTGPAGQMGQSNIDRFLGTDGRPAPTVREILDQLRGRGTRGFEVVGSPTEVADQLEALMDDTDLDGFLLEPVFDPADLEDFAALVVPELRRRGRMPAVAATGTLREQLTASGDPHLAADHRGARFRVSPPAAVLAP</sequence>
<feature type="region of interest" description="Disordered" evidence="7">
    <location>
        <begin position="15"/>
        <end position="34"/>
    </location>
</feature>
<dbReference type="Pfam" id="PF00296">
    <property type="entry name" value="Bac_luciferase"/>
    <property type="match status" value="1"/>
</dbReference>
<reference evidence="9 10" key="1">
    <citation type="submission" date="2018-05" db="EMBL/GenBank/DDBJ databases">
        <title>Genetic diversity of glacier-inhabiting Cryobacterium bacteria in China and description of Cryobacterium mengkeensis sp. nov. and Arthrobacter glacialis sp. nov.</title>
        <authorList>
            <person name="Liu Q."/>
            <person name="Xin Y.-H."/>
        </authorList>
    </citation>
    <scope>NUCLEOTIDE SEQUENCE [LARGE SCALE GENOMIC DNA]</scope>
    <source>
        <strain evidence="9 10">SK-1</strain>
    </source>
</reference>
<organism evidence="9 10">
    <name type="scientific">Cryobacterium arcticum</name>
    <dbReference type="NCBI Taxonomy" id="670052"/>
    <lineage>
        <taxon>Bacteria</taxon>
        <taxon>Bacillati</taxon>
        <taxon>Actinomycetota</taxon>
        <taxon>Actinomycetes</taxon>
        <taxon>Micrococcales</taxon>
        <taxon>Microbacteriaceae</taxon>
        <taxon>Cryobacterium</taxon>
    </lineage>
</organism>
<feature type="binding site" evidence="6">
    <location>
        <position position="192"/>
    </location>
    <ligand>
        <name>FMN</name>
        <dbReference type="ChEBI" id="CHEBI:58210"/>
    </ligand>
</feature>
<feature type="domain" description="Luciferase-like" evidence="8">
    <location>
        <begin position="63"/>
        <end position="426"/>
    </location>
</feature>
<feature type="binding site" evidence="6">
    <location>
        <position position="137"/>
    </location>
    <ligand>
        <name>FMN</name>
        <dbReference type="ChEBI" id="CHEBI:58210"/>
    </ligand>
</feature>
<dbReference type="GO" id="GO:0016705">
    <property type="term" value="F:oxidoreductase activity, acting on paired donors, with incorporation or reduction of molecular oxygen"/>
    <property type="evidence" value="ECO:0007669"/>
    <property type="project" value="InterPro"/>
</dbReference>
<evidence type="ECO:0000313" key="10">
    <source>
        <dbReference type="Proteomes" id="UP000246722"/>
    </source>
</evidence>
<feature type="binding site" evidence="6">
    <location>
        <position position="91"/>
    </location>
    <ligand>
        <name>FMN</name>
        <dbReference type="ChEBI" id="CHEBI:58210"/>
    </ligand>
</feature>
<feature type="binding site" evidence="6">
    <location>
        <position position="188"/>
    </location>
    <ligand>
        <name>FMN</name>
        <dbReference type="ChEBI" id="CHEBI:58210"/>
    </ligand>
</feature>